<sequence length="130" mass="15252">MDFHYDIDFIFPNDEPPFDSSSDDDELELTLAIVIEELDNEGASTSRHHSVQPHRFIWRNPLQGHYRLFHDYFAETPVYPPNMVYIHHGQHLSKEFQHHKIVKDNITTRKESTSEGKMPSQKSNIIAEGY</sequence>
<protein>
    <submittedName>
        <fullName evidence="2">Uncharacterized protein</fullName>
    </submittedName>
</protein>
<feature type="region of interest" description="Disordered" evidence="1">
    <location>
        <begin position="108"/>
        <end position="130"/>
    </location>
</feature>
<reference evidence="2 3" key="1">
    <citation type="journal article" date="2023" name="G3 (Bethesda)">
        <title>A haplotype-resolved chromosome-scale genome for Quercus rubra L. provides insights into the genetics of adaptive traits for red oak species.</title>
        <authorList>
            <person name="Kapoor B."/>
            <person name="Jenkins J."/>
            <person name="Schmutz J."/>
            <person name="Zhebentyayeva T."/>
            <person name="Kuelheim C."/>
            <person name="Coggeshall M."/>
            <person name="Heim C."/>
            <person name="Lasky J.R."/>
            <person name="Leites L."/>
            <person name="Islam-Faridi N."/>
            <person name="Romero-Severson J."/>
            <person name="DeLeo V.L."/>
            <person name="Lucas S.M."/>
            <person name="Lazic D."/>
            <person name="Gailing O."/>
            <person name="Carlson J."/>
            <person name="Staton M."/>
        </authorList>
    </citation>
    <scope>NUCLEOTIDE SEQUENCE [LARGE SCALE GENOMIC DNA]</scope>
    <source>
        <strain evidence="2">Pseudo-F2</strain>
    </source>
</reference>
<name>A0AAN7FFI2_QUERU</name>
<evidence type="ECO:0000313" key="2">
    <source>
        <dbReference type="EMBL" id="KAK4592413.1"/>
    </source>
</evidence>
<organism evidence="2 3">
    <name type="scientific">Quercus rubra</name>
    <name type="common">Northern red oak</name>
    <name type="synonym">Quercus borealis</name>
    <dbReference type="NCBI Taxonomy" id="3512"/>
    <lineage>
        <taxon>Eukaryota</taxon>
        <taxon>Viridiplantae</taxon>
        <taxon>Streptophyta</taxon>
        <taxon>Embryophyta</taxon>
        <taxon>Tracheophyta</taxon>
        <taxon>Spermatophyta</taxon>
        <taxon>Magnoliopsida</taxon>
        <taxon>eudicotyledons</taxon>
        <taxon>Gunneridae</taxon>
        <taxon>Pentapetalae</taxon>
        <taxon>rosids</taxon>
        <taxon>fabids</taxon>
        <taxon>Fagales</taxon>
        <taxon>Fagaceae</taxon>
        <taxon>Quercus</taxon>
    </lineage>
</organism>
<comment type="caution">
    <text evidence="2">The sequence shown here is derived from an EMBL/GenBank/DDBJ whole genome shotgun (WGS) entry which is preliminary data.</text>
</comment>
<keyword evidence="3" id="KW-1185">Reference proteome</keyword>
<dbReference type="AlphaFoldDB" id="A0AAN7FFI2"/>
<evidence type="ECO:0000256" key="1">
    <source>
        <dbReference type="SAM" id="MobiDB-lite"/>
    </source>
</evidence>
<accession>A0AAN7FFI2</accession>
<proteinExistence type="predicted"/>
<dbReference type="Proteomes" id="UP001324115">
    <property type="component" value="Unassembled WGS sequence"/>
</dbReference>
<gene>
    <name evidence="2" type="ORF">RGQ29_016809</name>
</gene>
<evidence type="ECO:0000313" key="3">
    <source>
        <dbReference type="Proteomes" id="UP001324115"/>
    </source>
</evidence>
<dbReference type="EMBL" id="JAXUIC010000004">
    <property type="protein sequence ID" value="KAK4592413.1"/>
    <property type="molecule type" value="Genomic_DNA"/>
</dbReference>